<protein>
    <submittedName>
        <fullName evidence="1">Uncharacterized protein</fullName>
    </submittedName>
</protein>
<evidence type="ECO:0000313" key="2">
    <source>
        <dbReference type="Proteomes" id="UP000324800"/>
    </source>
</evidence>
<proteinExistence type="predicted"/>
<gene>
    <name evidence="1" type="ORF">EZS28_034878</name>
</gene>
<dbReference type="EMBL" id="SNRW01016215">
    <property type="protein sequence ID" value="KAA6369595.1"/>
    <property type="molecule type" value="Genomic_DNA"/>
</dbReference>
<comment type="caution">
    <text evidence="1">The sequence shown here is derived from an EMBL/GenBank/DDBJ whole genome shotgun (WGS) entry which is preliminary data.</text>
</comment>
<organism evidence="1 2">
    <name type="scientific">Streblomastix strix</name>
    <dbReference type="NCBI Taxonomy" id="222440"/>
    <lineage>
        <taxon>Eukaryota</taxon>
        <taxon>Metamonada</taxon>
        <taxon>Preaxostyla</taxon>
        <taxon>Oxymonadida</taxon>
        <taxon>Streblomastigidae</taxon>
        <taxon>Streblomastix</taxon>
    </lineage>
</organism>
<name>A0A5J4UJ27_9EUKA</name>
<sequence length="82" mass="9214">MSNIGMQIISSESDEDFVQWKTTIPSVRIICSLPALTTQEWTNIYAAVGRAGFYGQFIAEVVSEWSAVEHIGVASPWKFRFI</sequence>
<evidence type="ECO:0000313" key="1">
    <source>
        <dbReference type="EMBL" id="KAA6369595.1"/>
    </source>
</evidence>
<dbReference type="Proteomes" id="UP000324800">
    <property type="component" value="Unassembled WGS sequence"/>
</dbReference>
<reference evidence="1 2" key="1">
    <citation type="submission" date="2019-03" db="EMBL/GenBank/DDBJ databases">
        <title>Single cell metagenomics reveals metabolic interactions within the superorganism composed of flagellate Streblomastix strix and complex community of Bacteroidetes bacteria on its surface.</title>
        <authorList>
            <person name="Treitli S.C."/>
            <person name="Kolisko M."/>
            <person name="Husnik F."/>
            <person name="Keeling P."/>
            <person name="Hampl V."/>
        </authorList>
    </citation>
    <scope>NUCLEOTIDE SEQUENCE [LARGE SCALE GENOMIC DNA]</scope>
    <source>
        <strain evidence="1">ST1C</strain>
    </source>
</reference>
<dbReference type="AlphaFoldDB" id="A0A5J4UJ27"/>
<accession>A0A5J4UJ27</accession>